<dbReference type="Gene3D" id="1.20.1250.20">
    <property type="entry name" value="MFS general substrate transporter like domains"/>
    <property type="match status" value="1"/>
</dbReference>
<evidence type="ECO:0000256" key="1">
    <source>
        <dbReference type="SAM" id="Phobius"/>
    </source>
</evidence>
<protein>
    <submittedName>
        <fullName evidence="2">MFS family permease</fullName>
    </submittedName>
</protein>
<evidence type="ECO:0000313" key="3">
    <source>
        <dbReference type="Proteomes" id="UP000560069"/>
    </source>
</evidence>
<gene>
    <name evidence="2" type="ORF">HNR11_002756</name>
</gene>
<keyword evidence="1" id="KW-0812">Transmembrane</keyword>
<feature type="transmembrane region" description="Helical" evidence="1">
    <location>
        <begin position="61"/>
        <end position="82"/>
    </location>
</feature>
<evidence type="ECO:0000313" key="2">
    <source>
        <dbReference type="EMBL" id="NYJ18166.1"/>
    </source>
</evidence>
<keyword evidence="1" id="KW-1133">Transmembrane helix</keyword>
<keyword evidence="3" id="KW-1185">Reference proteome</keyword>
<dbReference type="AlphaFoldDB" id="A0A7Z0EB11"/>
<feature type="transmembrane region" description="Helical" evidence="1">
    <location>
        <begin position="237"/>
        <end position="264"/>
    </location>
</feature>
<dbReference type="PANTHER" id="PTHR23542">
    <property type="match status" value="1"/>
</dbReference>
<name>A0A7Z0EB11_9MICC</name>
<organism evidence="2 3">
    <name type="scientific">Nesterenkonia sandarakina</name>
    <dbReference type="NCBI Taxonomy" id="272918"/>
    <lineage>
        <taxon>Bacteria</taxon>
        <taxon>Bacillati</taxon>
        <taxon>Actinomycetota</taxon>
        <taxon>Actinomycetes</taxon>
        <taxon>Micrococcales</taxon>
        <taxon>Micrococcaceae</taxon>
        <taxon>Nesterenkonia</taxon>
    </lineage>
</organism>
<dbReference type="EMBL" id="JACCFQ010000002">
    <property type="protein sequence ID" value="NYJ18166.1"/>
    <property type="molecule type" value="Genomic_DNA"/>
</dbReference>
<accession>A0A7Z0EB11</accession>
<feature type="transmembrane region" description="Helical" evidence="1">
    <location>
        <begin position="276"/>
        <end position="295"/>
    </location>
</feature>
<feature type="transmembrane region" description="Helical" evidence="1">
    <location>
        <begin position="12"/>
        <end position="29"/>
    </location>
</feature>
<dbReference type="SUPFAM" id="SSF103473">
    <property type="entry name" value="MFS general substrate transporter"/>
    <property type="match status" value="1"/>
</dbReference>
<feature type="transmembrane region" description="Helical" evidence="1">
    <location>
        <begin position="301"/>
        <end position="324"/>
    </location>
</feature>
<comment type="caution">
    <text evidence="2">The sequence shown here is derived from an EMBL/GenBank/DDBJ whole genome shotgun (WGS) entry which is preliminary data.</text>
</comment>
<feature type="transmembrane region" description="Helical" evidence="1">
    <location>
        <begin position="368"/>
        <end position="388"/>
    </location>
</feature>
<proteinExistence type="predicted"/>
<reference evidence="2 3" key="1">
    <citation type="submission" date="2020-07" db="EMBL/GenBank/DDBJ databases">
        <title>Sequencing the genomes of 1000 actinobacteria strains.</title>
        <authorList>
            <person name="Klenk H.-P."/>
        </authorList>
    </citation>
    <scope>NUCLEOTIDE SEQUENCE [LARGE SCALE GENOMIC DNA]</scope>
    <source>
        <strain evidence="2 3">DSM 15664</strain>
    </source>
</reference>
<dbReference type="InterPro" id="IPR011701">
    <property type="entry name" value="MFS"/>
</dbReference>
<feature type="transmembrane region" description="Helical" evidence="1">
    <location>
        <begin position="210"/>
        <end position="231"/>
    </location>
</feature>
<dbReference type="RefSeq" id="WP_179443091.1">
    <property type="nucleotide sequence ID" value="NZ_BAAALK010000020.1"/>
</dbReference>
<feature type="transmembrane region" description="Helical" evidence="1">
    <location>
        <begin position="336"/>
        <end position="356"/>
    </location>
</feature>
<feature type="transmembrane region" description="Helical" evidence="1">
    <location>
        <begin position="88"/>
        <end position="108"/>
    </location>
</feature>
<dbReference type="GO" id="GO:0022857">
    <property type="term" value="F:transmembrane transporter activity"/>
    <property type="evidence" value="ECO:0007669"/>
    <property type="project" value="InterPro"/>
</dbReference>
<keyword evidence="1" id="KW-0472">Membrane</keyword>
<feature type="transmembrane region" description="Helical" evidence="1">
    <location>
        <begin position="35"/>
        <end position="54"/>
    </location>
</feature>
<dbReference type="Pfam" id="PF07690">
    <property type="entry name" value="MFS_1"/>
    <property type="match status" value="1"/>
</dbReference>
<dbReference type="Proteomes" id="UP000560069">
    <property type="component" value="Unassembled WGS sequence"/>
</dbReference>
<dbReference type="InterPro" id="IPR036259">
    <property type="entry name" value="MFS_trans_sf"/>
</dbReference>
<sequence length="397" mass="39575">MIIGLLGRLPTAMTPMLLLVAIPIGGGSLTQAGAAVGSAALGTATSGVVVGLLIDRFGARLIVTLIAVIQSAALIGLAVQFGSLEDTLMLLVLAFVVGVSNPAIGALGRAAWARRADAGELDPPAMRSAMAWEASSSEAAFVIGPVTASLLLSVIEPRTALIGLALVGFVIHLEFVRLVPLHVATGAGAHPGRRGAPSRSVLDAKEVRRPALVASAALLLATSVGLVFGSVQASLNAVFAALEVPALVGLVYGVMGAGSILGGLVWAQIPDRARGAWVIPVAGVVLTGVGVLVLSAGSLGFAASCVVCAVVGLWLSPVLGEAYYQTRAAVSEKFKVTMMTVFASGTSVGVGIGAPLASGLATLGEPQYGFLGVVVAGVAFLVGGGCLLRQEGGGPPN</sequence>
<dbReference type="PANTHER" id="PTHR23542:SF1">
    <property type="entry name" value="MAJOR FACILITATOR SUPERFAMILY (MFS) PROFILE DOMAIN-CONTAINING PROTEIN"/>
    <property type="match status" value="1"/>
</dbReference>